<proteinExistence type="predicted"/>
<evidence type="ECO:0000313" key="1">
    <source>
        <dbReference type="EMBL" id="CAE8632875.1"/>
    </source>
</evidence>
<reference evidence="1" key="1">
    <citation type="submission" date="2021-02" db="EMBL/GenBank/DDBJ databases">
        <authorList>
            <person name="Dougan E. K."/>
            <person name="Rhodes N."/>
            <person name="Thang M."/>
            <person name="Chan C."/>
        </authorList>
    </citation>
    <scope>NUCLEOTIDE SEQUENCE</scope>
</reference>
<name>A0A813H514_POLGL</name>
<dbReference type="EMBL" id="CAJNNV010030552">
    <property type="protein sequence ID" value="CAE8632875.1"/>
    <property type="molecule type" value="Genomic_DNA"/>
</dbReference>
<protein>
    <submittedName>
        <fullName evidence="1">Uncharacterized protein</fullName>
    </submittedName>
</protein>
<evidence type="ECO:0000313" key="2">
    <source>
        <dbReference type="Proteomes" id="UP000654075"/>
    </source>
</evidence>
<sequence length="282" mass="31710">MADMRIFAETLGRLGFAAQVLLWVKPFLAMLYAWSAAAPSEASIRVPLFLEEQLNDGRHMLPCRKVWNNHGEWFRIETTCDDFKVVLGGWVYKDDTPTCQAKRFMLALGLAQGPWIFKEGKGSSWASTSAEMLGAMVAIQAFDISCYAGGSAVARISTGTYNQADDSLNKKMSSTKMLLGLILMQLATSLPRRRLQLNLDWRPREQNQEADDRTNGKFEDFDQALRVKISWDEVDKVLLEKLLIFQGEYEVELTALKSRAAAASVGGPMTKRRKKDDKTVWG</sequence>
<comment type="caution">
    <text evidence="1">The sequence shown here is derived from an EMBL/GenBank/DDBJ whole genome shotgun (WGS) entry which is preliminary data.</text>
</comment>
<gene>
    <name evidence="1" type="ORF">PGLA1383_LOCUS48804</name>
</gene>
<dbReference type="OrthoDB" id="441656at2759"/>
<dbReference type="Proteomes" id="UP000654075">
    <property type="component" value="Unassembled WGS sequence"/>
</dbReference>
<accession>A0A813H514</accession>
<keyword evidence="2" id="KW-1185">Reference proteome</keyword>
<organism evidence="1 2">
    <name type="scientific">Polarella glacialis</name>
    <name type="common">Dinoflagellate</name>
    <dbReference type="NCBI Taxonomy" id="89957"/>
    <lineage>
        <taxon>Eukaryota</taxon>
        <taxon>Sar</taxon>
        <taxon>Alveolata</taxon>
        <taxon>Dinophyceae</taxon>
        <taxon>Suessiales</taxon>
        <taxon>Suessiaceae</taxon>
        <taxon>Polarella</taxon>
    </lineage>
</organism>
<dbReference type="AlphaFoldDB" id="A0A813H514"/>